<name>A0A7S4PZD6_9DINO</name>
<evidence type="ECO:0000256" key="1">
    <source>
        <dbReference type="SAM" id="MobiDB-lite"/>
    </source>
</evidence>
<reference evidence="2" key="1">
    <citation type="submission" date="2021-01" db="EMBL/GenBank/DDBJ databases">
        <authorList>
            <person name="Corre E."/>
            <person name="Pelletier E."/>
            <person name="Niang G."/>
            <person name="Scheremetjew M."/>
            <person name="Finn R."/>
            <person name="Kale V."/>
            <person name="Holt S."/>
            <person name="Cochrane G."/>
            <person name="Meng A."/>
            <person name="Brown T."/>
            <person name="Cohen L."/>
        </authorList>
    </citation>
    <scope>NUCLEOTIDE SEQUENCE</scope>
    <source>
        <strain evidence="2">CCMP3105</strain>
    </source>
</reference>
<proteinExistence type="predicted"/>
<sequence length="469" mass="50107">MATLDIEPRTALRSLVQDGTVYVRITAPLGFDFDAGCLAVTPNPVFGRCEGFGRIAVLPAREATLPAGRTTVMLWVTNAALDPTYNWWVLESFLDISAASARTATSAEARQKSSAAGYPVRELLQATIGANTQQGSVTTVFVWFLASRFLDLGGAMELHAPRGYELRCVPGVRHITLPPTSCQLKKGVVASTGDAFHNYLVLTLTAASQLVYPNVAYEFGVSAVNPTVPASPNYWGLIMLNPRKEVVDASMNLEGYQLTDYGLLVHSLLASSTMPAVVNDVTLTLTFQRHLRAGLVGHITIGAPTTTKVLCQRFLDVSGGGSSEAQLPLDPNAAVGLLSTHSCRLQNTITLHLLRTRPLRPLTHVLKLGVLNPGLRATRDYWSVELLPGGAASSATSNTTGNATPTAPAQPQNWWSARPLLHMEVPGYGISSPFSGPRIKAYTADLGSRPATPRVCLLLLLSPVAASLC</sequence>
<evidence type="ECO:0000313" key="2">
    <source>
        <dbReference type="EMBL" id="CAE4567571.1"/>
    </source>
</evidence>
<organism evidence="2">
    <name type="scientific">Alexandrium monilatum</name>
    <dbReference type="NCBI Taxonomy" id="311494"/>
    <lineage>
        <taxon>Eukaryota</taxon>
        <taxon>Sar</taxon>
        <taxon>Alveolata</taxon>
        <taxon>Dinophyceae</taxon>
        <taxon>Gonyaulacales</taxon>
        <taxon>Pyrocystaceae</taxon>
        <taxon>Alexandrium</taxon>
    </lineage>
</organism>
<gene>
    <name evidence="2" type="ORF">AMON00008_LOCUS7190</name>
</gene>
<feature type="region of interest" description="Disordered" evidence="1">
    <location>
        <begin position="393"/>
        <end position="412"/>
    </location>
</feature>
<feature type="compositionally biased region" description="Low complexity" evidence="1">
    <location>
        <begin position="393"/>
        <end position="409"/>
    </location>
</feature>
<protein>
    <submittedName>
        <fullName evidence="2">Uncharacterized protein</fullName>
    </submittedName>
</protein>
<accession>A0A7S4PZD6</accession>
<dbReference type="AlphaFoldDB" id="A0A7S4PZD6"/>
<dbReference type="EMBL" id="HBNR01011169">
    <property type="protein sequence ID" value="CAE4567571.1"/>
    <property type="molecule type" value="Transcribed_RNA"/>
</dbReference>